<organism evidence="2 3">
    <name type="scientific">Salimicrobium halophilum</name>
    <dbReference type="NCBI Taxonomy" id="86666"/>
    <lineage>
        <taxon>Bacteria</taxon>
        <taxon>Bacillati</taxon>
        <taxon>Bacillota</taxon>
        <taxon>Bacilli</taxon>
        <taxon>Bacillales</taxon>
        <taxon>Bacillaceae</taxon>
        <taxon>Salimicrobium</taxon>
    </lineage>
</organism>
<keyword evidence="3" id="KW-1185">Reference proteome</keyword>
<dbReference type="PANTHER" id="PTHR40032:SF1">
    <property type="entry name" value="EXPORTED PROTEIN"/>
    <property type="match status" value="1"/>
</dbReference>
<proteinExistence type="predicted"/>
<dbReference type="Gene3D" id="3.90.1720.10">
    <property type="entry name" value="endopeptidase domain like (from Nostoc punctiforme)"/>
    <property type="match status" value="1"/>
</dbReference>
<reference evidence="3" key="1">
    <citation type="submission" date="2016-10" db="EMBL/GenBank/DDBJ databases">
        <authorList>
            <person name="Varghese N."/>
            <person name="Submissions S."/>
        </authorList>
    </citation>
    <scope>NUCLEOTIDE SEQUENCE [LARGE SCALE GENOMIC DNA]</scope>
    <source>
        <strain evidence="3">DSM 4771</strain>
    </source>
</reference>
<dbReference type="STRING" id="86666.SAMN04490247_1803"/>
<evidence type="ECO:0000313" key="2">
    <source>
        <dbReference type="EMBL" id="SDJ41338.1"/>
    </source>
</evidence>
<dbReference type="OrthoDB" id="9812429at2"/>
<dbReference type="RefSeq" id="WP_093193536.1">
    <property type="nucleotide sequence ID" value="NZ_FNEV01000005.1"/>
</dbReference>
<evidence type="ECO:0000259" key="1">
    <source>
        <dbReference type="Pfam" id="PF12671"/>
    </source>
</evidence>
<gene>
    <name evidence="2" type="ORF">SAMN04490247_1803</name>
</gene>
<dbReference type="EMBL" id="FNEV01000005">
    <property type="protein sequence ID" value="SDJ41338.1"/>
    <property type="molecule type" value="Genomic_DNA"/>
</dbReference>
<dbReference type="AlphaFoldDB" id="A0A1G8TIH6"/>
<dbReference type="PANTHER" id="PTHR40032">
    <property type="entry name" value="EXPORTED PROTEIN-RELATED"/>
    <property type="match status" value="1"/>
</dbReference>
<sequence>MTDWLWRKIACWENRGASPQRLTYEHVPYLRVRREEGEDIFSSISFELLVKDGREMFLEEGRFFQRNEEMYEKRAFLHDPASRENSSSYRPQRATYNRRQAVRYAERWWDGRNPAYPEFQNDCTNFISQCLRAGGGEMWGSPDRSRGWWLQEGNWSYSWSTAHALRWYLSGARQGLRAKEVETPEQLRPGDVICYDFTGDGRFDHTTIVVRKMNNGMPLVNAHTTNSRHRYWSYEDSAAYTGTIQYKFFQIIDWEM</sequence>
<dbReference type="Proteomes" id="UP000199225">
    <property type="component" value="Unassembled WGS sequence"/>
</dbReference>
<evidence type="ECO:0000313" key="3">
    <source>
        <dbReference type="Proteomes" id="UP000199225"/>
    </source>
</evidence>
<name>A0A1G8TIH6_9BACI</name>
<dbReference type="Pfam" id="PF12671">
    <property type="entry name" value="Amidase_6"/>
    <property type="match status" value="1"/>
</dbReference>
<feature type="domain" description="Putative amidase" evidence="1">
    <location>
        <begin position="96"/>
        <end position="243"/>
    </location>
</feature>
<dbReference type="InterPro" id="IPR024301">
    <property type="entry name" value="Amidase_6"/>
</dbReference>
<protein>
    <submittedName>
        <fullName evidence="2">Putative amidase domain-containing protein</fullName>
    </submittedName>
</protein>
<accession>A0A1G8TIH6</accession>